<evidence type="ECO:0000313" key="2">
    <source>
        <dbReference type="EMBL" id="MBC8610014.1"/>
    </source>
</evidence>
<evidence type="ECO:0000256" key="1">
    <source>
        <dbReference type="SAM" id="MobiDB-lite"/>
    </source>
</evidence>
<dbReference type="Proteomes" id="UP000632659">
    <property type="component" value="Unassembled WGS sequence"/>
</dbReference>
<dbReference type="EMBL" id="JACRTL010000001">
    <property type="protein sequence ID" value="MBC8610014.1"/>
    <property type="molecule type" value="Genomic_DNA"/>
</dbReference>
<protein>
    <submittedName>
        <fullName evidence="2">Uncharacterized protein</fullName>
    </submittedName>
</protein>
<reference evidence="2" key="1">
    <citation type="submission" date="2020-08" db="EMBL/GenBank/DDBJ databases">
        <title>Genome public.</title>
        <authorList>
            <person name="Liu C."/>
            <person name="Sun Q."/>
        </authorList>
    </citation>
    <scope>NUCLEOTIDE SEQUENCE</scope>
    <source>
        <strain evidence="2">NSJ-15</strain>
    </source>
</reference>
<sequence length="139" mass="15694">MDQFQDILNQYLSGKTTSPNVYPQAMQNAANQTNAQNSLQPYPQQPTPGYSALSGLTPIEPSNQPQSEMLYNDEYLNAILQKFVGHKVLVEFLIGTNTLTDRSGYLLEVGANYLILNEMETDDLLICDFYSVKFVRVYL</sequence>
<evidence type="ECO:0000313" key="3">
    <source>
        <dbReference type="Proteomes" id="UP000632659"/>
    </source>
</evidence>
<comment type="caution">
    <text evidence="2">The sequence shown here is derived from an EMBL/GenBank/DDBJ whole genome shotgun (WGS) entry which is preliminary data.</text>
</comment>
<accession>A0A8J6TPC0</accession>
<dbReference type="OrthoDB" id="2087128at2"/>
<gene>
    <name evidence="2" type="ORF">H8702_02615</name>
</gene>
<feature type="region of interest" description="Disordered" evidence="1">
    <location>
        <begin position="32"/>
        <end position="65"/>
    </location>
</feature>
<keyword evidence="3" id="KW-1185">Reference proteome</keyword>
<dbReference type="RefSeq" id="WP_093988432.1">
    <property type="nucleotide sequence ID" value="NZ_FYDD01000003.1"/>
</dbReference>
<organism evidence="2 3">
    <name type="scientific">Massiliimalia timonensis</name>
    <dbReference type="NCBI Taxonomy" id="1987501"/>
    <lineage>
        <taxon>Bacteria</taxon>
        <taxon>Bacillati</taxon>
        <taxon>Bacillota</taxon>
        <taxon>Clostridia</taxon>
        <taxon>Eubacteriales</taxon>
        <taxon>Oscillospiraceae</taxon>
        <taxon>Massiliimalia</taxon>
    </lineage>
</organism>
<name>A0A8J6TPC0_9FIRM</name>
<dbReference type="AlphaFoldDB" id="A0A8J6TPC0"/>
<proteinExistence type="predicted"/>